<evidence type="ECO:0000256" key="4">
    <source>
        <dbReference type="ARBA" id="ARBA00022679"/>
    </source>
</evidence>
<feature type="binding site" evidence="10">
    <location>
        <position position="350"/>
    </location>
    <ligand>
        <name>thiamine diphosphate</name>
        <dbReference type="ChEBI" id="CHEBI:58937"/>
    </ligand>
</feature>
<evidence type="ECO:0000256" key="9">
    <source>
        <dbReference type="ARBA" id="ARBA00023229"/>
    </source>
</evidence>
<evidence type="ECO:0000256" key="1">
    <source>
        <dbReference type="ARBA" id="ARBA00004980"/>
    </source>
</evidence>
<dbReference type="Pfam" id="PF02780">
    <property type="entry name" value="Transketolase_C"/>
    <property type="match status" value="1"/>
</dbReference>
<dbReference type="GO" id="GO:0000287">
    <property type="term" value="F:magnesium ion binding"/>
    <property type="evidence" value="ECO:0007669"/>
    <property type="project" value="UniProtKB-UniRule"/>
</dbReference>
<dbReference type="UniPathway" id="UPA00064">
    <property type="reaction ID" value="UER00091"/>
</dbReference>
<dbReference type="InterPro" id="IPR005477">
    <property type="entry name" value="Dxylulose-5-P_synthase"/>
</dbReference>
<evidence type="ECO:0000256" key="8">
    <source>
        <dbReference type="ARBA" id="ARBA00023052"/>
    </source>
</evidence>
<dbReference type="InterPro" id="IPR049557">
    <property type="entry name" value="Transketolase_CS"/>
</dbReference>
<dbReference type="GO" id="GO:0009228">
    <property type="term" value="P:thiamine biosynthetic process"/>
    <property type="evidence" value="ECO:0007669"/>
    <property type="project" value="UniProtKB-UniRule"/>
</dbReference>
<keyword evidence="7 10" id="KW-0784">Thiamine biosynthesis</keyword>
<dbReference type="SMART" id="SM00861">
    <property type="entry name" value="Transket_pyr"/>
    <property type="match status" value="1"/>
</dbReference>
<dbReference type="RefSeq" id="WP_012896318.1">
    <property type="nucleotide sequence ID" value="NC_013642.1"/>
</dbReference>
<dbReference type="CDD" id="cd02007">
    <property type="entry name" value="TPP_DXS"/>
    <property type="match status" value="1"/>
</dbReference>
<name>D2C845_THEP2</name>
<feature type="binding site" evidence="10">
    <location>
        <position position="167"/>
    </location>
    <ligand>
        <name>thiamine diphosphate</name>
        <dbReference type="ChEBI" id="CHEBI:58937"/>
    </ligand>
</feature>
<dbReference type="Gene3D" id="3.40.50.920">
    <property type="match status" value="1"/>
</dbReference>
<comment type="function">
    <text evidence="10">Catalyzes the acyloin condensation reaction between C atoms 2 and 3 of pyruvate and glyceraldehyde 3-phosphate to yield 1-deoxy-D-xylulose-5-phosphate (DXP).</text>
</comment>
<evidence type="ECO:0000256" key="10">
    <source>
        <dbReference type="HAMAP-Rule" id="MF_00315"/>
    </source>
</evidence>
<feature type="domain" description="Transketolase-like pyrimidine-binding" evidence="11">
    <location>
        <begin position="299"/>
        <end position="464"/>
    </location>
</feature>
<evidence type="ECO:0000259" key="11">
    <source>
        <dbReference type="SMART" id="SM00861"/>
    </source>
</evidence>
<evidence type="ECO:0000313" key="12">
    <source>
        <dbReference type="EMBL" id="ADA67131.1"/>
    </source>
</evidence>
<feature type="binding site" evidence="10">
    <location>
        <position position="277"/>
    </location>
    <ligand>
        <name>thiamine diphosphate</name>
        <dbReference type="ChEBI" id="CHEBI:58937"/>
    </ligand>
</feature>
<dbReference type="GO" id="GO:0008661">
    <property type="term" value="F:1-deoxy-D-xylulose-5-phosphate synthase activity"/>
    <property type="evidence" value="ECO:0007669"/>
    <property type="project" value="UniProtKB-UniRule"/>
</dbReference>
<comment type="pathway">
    <text evidence="1 10">Metabolic intermediate biosynthesis; 1-deoxy-D-xylulose 5-phosphate biosynthesis; 1-deoxy-D-xylulose 5-phosphate from D-glyceraldehyde 3-phosphate and pyruvate: step 1/1.</text>
</comment>
<dbReference type="GO" id="GO:0030976">
    <property type="term" value="F:thiamine pyrophosphate binding"/>
    <property type="evidence" value="ECO:0007669"/>
    <property type="project" value="UniProtKB-UniRule"/>
</dbReference>
<dbReference type="InterPro" id="IPR009014">
    <property type="entry name" value="Transketo_C/PFOR_II"/>
</dbReference>
<keyword evidence="4 10" id="KW-0808">Transferase</keyword>
<dbReference type="HAMAP" id="MF_00315">
    <property type="entry name" value="DXP_synth"/>
    <property type="match status" value="1"/>
</dbReference>
<reference evidence="12 13" key="1">
    <citation type="submission" date="2009-12" db="EMBL/GenBank/DDBJ databases">
        <title>Complete sequence of Thermotoga petrophila RKU-1.</title>
        <authorList>
            <consortium name="US DOE Joint Genome Institute"/>
            <person name="Lucas S."/>
            <person name="Copeland A."/>
            <person name="Lapidus A."/>
            <person name="Glavina del Rio T."/>
            <person name="Dalin E."/>
            <person name="Tice H."/>
            <person name="Bruce D."/>
            <person name="Goodwin L."/>
            <person name="Pitluck S."/>
            <person name="Munk A.C."/>
            <person name="Brettin T."/>
            <person name="Detter J.C."/>
            <person name="Han C."/>
            <person name="Tapia R."/>
            <person name="Larimer F."/>
            <person name="Land M."/>
            <person name="Hauser L."/>
            <person name="Kyrpides N."/>
            <person name="Mikhailova N."/>
            <person name="Nelson K.E."/>
            <person name="Gogarten J.P."/>
            <person name="Noll K.M."/>
        </authorList>
    </citation>
    <scope>NUCLEOTIDE SEQUENCE [LARGE SCALE GENOMIC DNA]</scope>
    <source>
        <strain evidence="13">ATCC BAA-489 / DSM 13996 / JCM 10882 / RKU-10</strain>
    </source>
</reference>
<dbReference type="EC" id="2.2.1.7" evidence="10"/>
<proteinExistence type="inferred from homology"/>
<keyword evidence="9 10" id="KW-0414">Isoprene biosynthesis</keyword>
<accession>D2C845</accession>
<dbReference type="InterPro" id="IPR033248">
    <property type="entry name" value="Transketolase_C"/>
</dbReference>
<dbReference type="AlphaFoldDB" id="D2C845"/>
<dbReference type="PANTHER" id="PTHR43322:SF5">
    <property type="entry name" value="1-DEOXY-D-XYLULOSE-5-PHOSPHATE SYNTHASE, CHLOROPLASTIC"/>
    <property type="match status" value="1"/>
</dbReference>
<keyword evidence="8 10" id="KW-0786">Thiamine pyrophosphate</keyword>
<keyword evidence="5 10" id="KW-0479">Metal-binding</keyword>
<comment type="similarity">
    <text evidence="2 10">Belongs to the transketolase family. DXPS subfamily.</text>
</comment>
<dbReference type="CDD" id="cd07033">
    <property type="entry name" value="TPP_PYR_DXS_TK_like"/>
    <property type="match status" value="1"/>
</dbReference>
<organism evidence="12 13">
    <name type="scientific">Thermotoga petrophila (strain ATCC BAA-489 / DSM 13996 / JCM 10882 / RKU-10)</name>
    <name type="common">Thermotoga naphthophila</name>
    <dbReference type="NCBI Taxonomy" id="590168"/>
    <lineage>
        <taxon>Bacteria</taxon>
        <taxon>Thermotogati</taxon>
        <taxon>Thermotogota</taxon>
        <taxon>Thermotogae</taxon>
        <taxon>Thermotogales</taxon>
        <taxon>Thermotogaceae</taxon>
        <taxon>Thermotoga</taxon>
    </lineage>
</organism>
<evidence type="ECO:0000256" key="5">
    <source>
        <dbReference type="ARBA" id="ARBA00022723"/>
    </source>
</evidence>
<keyword evidence="6 10" id="KW-0460">Magnesium</keyword>
<dbReference type="Pfam" id="PF02779">
    <property type="entry name" value="Transket_pyr"/>
    <property type="match status" value="1"/>
</dbReference>
<dbReference type="EMBL" id="CP001839">
    <property type="protein sequence ID" value="ADA67131.1"/>
    <property type="molecule type" value="Genomic_DNA"/>
</dbReference>
<dbReference type="InterPro" id="IPR005475">
    <property type="entry name" value="Transketolase-like_Pyr-bd"/>
</dbReference>
<feature type="binding site" evidence="10">
    <location>
        <begin position="139"/>
        <end position="140"/>
    </location>
    <ligand>
        <name>thiamine diphosphate</name>
        <dbReference type="ChEBI" id="CHEBI:58937"/>
    </ligand>
</feature>
<dbReference type="SUPFAM" id="SSF52922">
    <property type="entry name" value="TK C-terminal domain-like"/>
    <property type="match status" value="1"/>
</dbReference>
<evidence type="ECO:0000256" key="2">
    <source>
        <dbReference type="ARBA" id="ARBA00011081"/>
    </source>
</evidence>
<comment type="cofactor">
    <cofactor evidence="10">
        <name>thiamine diphosphate</name>
        <dbReference type="ChEBI" id="CHEBI:58937"/>
    </cofactor>
    <text evidence="10">Binds 1 thiamine pyrophosphate per subunit.</text>
</comment>
<feature type="binding site" evidence="10">
    <location>
        <position position="167"/>
    </location>
    <ligand>
        <name>Mg(2+)</name>
        <dbReference type="ChEBI" id="CHEBI:18420"/>
    </ligand>
</feature>
<feature type="binding site" evidence="10">
    <location>
        <position position="138"/>
    </location>
    <ligand>
        <name>Mg(2+)</name>
        <dbReference type="ChEBI" id="CHEBI:18420"/>
    </ligand>
</feature>
<dbReference type="SUPFAM" id="SSF52518">
    <property type="entry name" value="Thiamin diphosphate-binding fold (THDP-binding)"/>
    <property type="match status" value="2"/>
</dbReference>
<evidence type="ECO:0000256" key="3">
    <source>
        <dbReference type="ARBA" id="ARBA00011738"/>
    </source>
</evidence>
<dbReference type="InterPro" id="IPR029061">
    <property type="entry name" value="THDP-binding"/>
</dbReference>
<dbReference type="FunFam" id="3.40.50.970:FF:000005">
    <property type="entry name" value="1-deoxy-D-xylulose-5-phosphate synthase"/>
    <property type="match status" value="1"/>
</dbReference>
<evidence type="ECO:0000256" key="7">
    <source>
        <dbReference type="ARBA" id="ARBA00022977"/>
    </source>
</evidence>
<evidence type="ECO:0000256" key="6">
    <source>
        <dbReference type="ARBA" id="ARBA00022842"/>
    </source>
</evidence>
<dbReference type="NCBIfam" id="TIGR00204">
    <property type="entry name" value="dxs"/>
    <property type="match status" value="1"/>
</dbReference>
<dbReference type="HOGENOM" id="CLU_009227_1_4_0"/>
<dbReference type="PANTHER" id="PTHR43322">
    <property type="entry name" value="1-D-DEOXYXYLULOSE 5-PHOSPHATE SYNTHASE-RELATED"/>
    <property type="match status" value="1"/>
</dbReference>
<protein>
    <recommendedName>
        <fullName evidence="10">1-deoxy-D-xylulose-5-phosphate synthase</fullName>
        <ecNumber evidence="10">2.2.1.7</ecNumber>
    </recommendedName>
    <alternativeName>
        <fullName evidence="10">1-deoxyxylulose-5-phosphate synthase</fullName>
        <shortName evidence="10">DXP synthase</shortName>
        <shortName evidence="10">DXPS</shortName>
    </alternativeName>
</protein>
<comment type="subunit">
    <text evidence="3 10">Homodimer.</text>
</comment>
<evidence type="ECO:0000313" key="13">
    <source>
        <dbReference type="Proteomes" id="UP000000940"/>
    </source>
</evidence>
<dbReference type="PROSITE" id="PS00801">
    <property type="entry name" value="TRANSKETOLASE_1"/>
    <property type="match status" value="1"/>
</dbReference>
<feature type="binding site" evidence="10">
    <location>
        <position position="66"/>
    </location>
    <ligand>
        <name>thiamine diphosphate</name>
        <dbReference type="ChEBI" id="CHEBI:58937"/>
    </ligand>
</feature>
<sequence length="608" mass="67435">MLLDEIKRMSYDELKKLAEDIRRRITEVVLKNGGHLASNLGTIELTLALYRVFDPREDAIIWDTGHQAYTHKILTGRDELFHTIRTFGGLSGFVTRRESPLDWFGTGHAGTSIAAGLGFEKAFELLEEKRHVVVVIGDGALTSGMALEALNQLKNLNSKMKIILNDNGMSISPNVGGLAYHLSKLRTSPIYLKGKKVLKKVLEKTEIGFEVEEEMKYLRDSLKGMIQGTNFFESLGLKYFGPFDGHNIELLEKVFKRIRDYDYSSVVHVVTKKGKGFTAAEKDPTKYHSASPSGKPKMLSYSDLLGHTLSGIAREDKKIVAITAAMADGTGLSIFQREHPDRFFDLGITEQTCVTFGAALGLHGMKPVVAIYSTFLQRAYDQIIHDVALQNAPVLFAIDRSGVVGEDGPTHHGLFDINYLLPVPNMKIISPSSPEEFVSSLYTILKNLDGPVAIRYPKESFYGEVESILENMKKVDLGWKILRRGKEAAIIATGTILNEVLKIPLDVTVVNALTVKPLDTTVLKEIAREHDLIITVEEAMKIGGFGSFVAQRLQEMGWQGKIVNLGVEDIFVPHGSRKELLSMLGLDSEGLTKTVLTYIKARSREGKV</sequence>
<feature type="binding site" evidence="10">
    <location>
        <begin position="107"/>
        <end position="109"/>
    </location>
    <ligand>
        <name>thiamine diphosphate</name>
        <dbReference type="ChEBI" id="CHEBI:58937"/>
    </ligand>
</feature>
<dbReference type="GO" id="GO:0005829">
    <property type="term" value="C:cytosol"/>
    <property type="evidence" value="ECO:0007669"/>
    <property type="project" value="TreeGrafter"/>
</dbReference>
<comment type="catalytic activity">
    <reaction evidence="10">
        <text>D-glyceraldehyde 3-phosphate + pyruvate + H(+) = 1-deoxy-D-xylulose 5-phosphate + CO2</text>
        <dbReference type="Rhea" id="RHEA:12605"/>
        <dbReference type="ChEBI" id="CHEBI:15361"/>
        <dbReference type="ChEBI" id="CHEBI:15378"/>
        <dbReference type="ChEBI" id="CHEBI:16526"/>
        <dbReference type="ChEBI" id="CHEBI:57792"/>
        <dbReference type="ChEBI" id="CHEBI:59776"/>
        <dbReference type="EC" id="2.2.1.7"/>
    </reaction>
</comment>
<keyword evidence="13" id="KW-1185">Reference proteome</keyword>
<dbReference type="GO" id="GO:0019288">
    <property type="term" value="P:isopentenyl diphosphate biosynthetic process, methylerythritol 4-phosphate pathway"/>
    <property type="evidence" value="ECO:0007669"/>
    <property type="project" value="TreeGrafter"/>
</dbReference>
<gene>
    <name evidence="10" type="primary">dxs</name>
    <name evidence="12" type="ordered locus">Tnap_1044</name>
</gene>
<dbReference type="NCBIfam" id="NF003933">
    <property type="entry name" value="PRK05444.2-2"/>
    <property type="match status" value="1"/>
</dbReference>
<comment type="cofactor">
    <cofactor evidence="10">
        <name>Mg(2+)</name>
        <dbReference type="ChEBI" id="CHEBI:18420"/>
    </cofactor>
    <text evidence="10">Binds 1 Mg(2+) ion per subunit.</text>
</comment>
<dbReference type="Gene3D" id="3.40.50.970">
    <property type="match status" value="2"/>
</dbReference>
<dbReference type="KEGG" id="tnp:Tnap_1044"/>
<dbReference type="Pfam" id="PF13292">
    <property type="entry name" value="DXP_synthase_N"/>
    <property type="match status" value="1"/>
</dbReference>
<dbReference type="GO" id="GO:0016114">
    <property type="term" value="P:terpenoid biosynthetic process"/>
    <property type="evidence" value="ECO:0007669"/>
    <property type="project" value="UniProtKB-UniRule"/>
</dbReference>
<dbReference type="Proteomes" id="UP000000940">
    <property type="component" value="Chromosome"/>
</dbReference>